<dbReference type="GO" id="GO:0051604">
    <property type="term" value="P:protein maturation"/>
    <property type="evidence" value="ECO:0007669"/>
    <property type="project" value="InterPro"/>
</dbReference>
<protein>
    <submittedName>
        <fullName evidence="9">Hydrogenase nickel incorporation protein HypB</fullName>
    </submittedName>
</protein>
<dbReference type="Proteomes" id="UP000199197">
    <property type="component" value="Unassembled WGS sequence"/>
</dbReference>
<dbReference type="RefSeq" id="WP_092347838.1">
    <property type="nucleotide sequence ID" value="NZ_CZVW01000004.1"/>
</dbReference>
<dbReference type="NCBIfam" id="TIGR00073">
    <property type="entry name" value="hypB"/>
    <property type="match status" value="1"/>
</dbReference>
<evidence type="ECO:0000256" key="6">
    <source>
        <dbReference type="ARBA" id="ARBA00022833"/>
    </source>
</evidence>
<dbReference type="GO" id="GO:0016151">
    <property type="term" value="F:nickel cation binding"/>
    <property type="evidence" value="ECO:0007669"/>
    <property type="project" value="InterPro"/>
</dbReference>
<dbReference type="Gene3D" id="3.40.50.300">
    <property type="entry name" value="P-loop containing nucleotide triphosphate hydrolases"/>
    <property type="match status" value="1"/>
</dbReference>
<gene>
    <name evidence="9" type="ORF">JGI23_00454</name>
</gene>
<evidence type="ECO:0000313" key="10">
    <source>
        <dbReference type="Proteomes" id="UP000199197"/>
    </source>
</evidence>
<accession>A0A0P1MRE6</accession>
<dbReference type="AlphaFoldDB" id="A0A0P1MRE6"/>
<keyword evidence="6" id="KW-0862">Zinc</keyword>
<keyword evidence="10" id="KW-1185">Reference proteome</keyword>
<sequence>MHKIDVGAKILQANEEIAQENKEIFKKHGVFTVNIMSAPGAGKTSVLEETIKRLKDEFAIAVIEGDLQTSVDSDRIKALGIPAYQITTGNVCHLDARMIHNALHDFKLDGFDILFIENVGNLVCPAEFYLGEDLRAMVYSVVEGAEKPKKYPLMFHEVEVVLLNKIDLLPYAGVEIDELKRNVLEVNPTAKIFPISCRTGDGLDEWINWFRNRVKRFKENVKS</sequence>
<dbReference type="EMBL" id="CZVW01000004">
    <property type="protein sequence ID" value="CUS98295.1"/>
    <property type="molecule type" value="Genomic_DNA"/>
</dbReference>
<dbReference type="CDD" id="cd05390">
    <property type="entry name" value="HypB"/>
    <property type="match status" value="1"/>
</dbReference>
<evidence type="ECO:0000256" key="7">
    <source>
        <dbReference type="ARBA" id="ARBA00023134"/>
    </source>
</evidence>
<evidence type="ECO:0000256" key="5">
    <source>
        <dbReference type="ARBA" id="ARBA00022801"/>
    </source>
</evidence>
<dbReference type="PIRSF" id="PIRSF005624">
    <property type="entry name" value="Ni-bind_GTPase"/>
    <property type="match status" value="1"/>
</dbReference>
<keyword evidence="3" id="KW-0479">Metal-binding</keyword>
<dbReference type="Pfam" id="PF02492">
    <property type="entry name" value="cobW"/>
    <property type="match status" value="1"/>
</dbReference>
<keyword evidence="5" id="KW-0378">Hydrolase</keyword>
<reference evidence="10" key="1">
    <citation type="submission" date="2015-11" db="EMBL/GenBank/DDBJ databases">
        <authorList>
            <person name="Varghese N."/>
        </authorList>
    </citation>
    <scope>NUCLEOTIDE SEQUENCE [LARGE SCALE GENOMIC DNA]</scope>
    <source>
        <strain evidence="10">JGI-23</strain>
    </source>
</reference>
<feature type="domain" description="CobW/HypB/UreG nucleotide-binding" evidence="8">
    <location>
        <begin position="33"/>
        <end position="193"/>
    </location>
</feature>
<dbReference type="PANTHER" id="PTHR30134:SF2">
    <property type="entry name" value="HYDROGENASE MATURATION FACTOR HYPB"/>
    <property type="match status" value="1"/>
</dbReference>
<keyword evidence="2" id="KW-0533">Nickel</keyword>
<evidence type="ECO:0000256" key="2">
    <source>
        <dbReference type="ARBA" id="ARBA00022596"/>
    </source>
</evidence>
<dbReference type="GO" id="GO:0005525">
    <property type="term" value="F:GTP binding"/>
    <property type="evidence" value="ECO:0007669"/>
    <property type="project" value="UniProtKB-KW"/>
</dbReference>
<dbReference type="PANTHER" id="PTHR30134">
    <property type="entry name" value="HYDROGENASE PROTEIN ASSEMBLY PROTEIN, NICKEL CHAPERONE"/>
    <property type="match status" value="1"/>
</dbReference>
<evidence type="ECO:0000256" key="3">
    <source>
        <dbReference type="ARBA" id="ARBA00022723"/>
    </source>
</evidence>
<dbReference type="InterPro" id="IPR027417">
    <property type="entry name" value="P-loop_NTPase"/>
</dbReference>
<evidence type="ECO:0000256" key="1">
    <source>
        <dbReference type="ARBA" id="ARBA00006211"/>
    </source>
</evidence>
<dbReference type="InterPro" id="IPR003495">
    <property type="entry name" value="CobW/HypB/UreG_nucleotide-bd"/>
</dbReference>
<dbReference type="OrthoDB" id="9802035at2"/>
<dbReference type="SUPFAM" id="SSF52540">
    <property type="entry name" value="P-loop containing nucleoside triphosphate hydrolases"/>
    <property type="match status" value="1"/>
</dbReference>
<proteinExistence type="inferred from homology"/>
<evidence type="ECO:0000313" key="9">
    <source>
        <dbReference type="EMBL" id="CUS98295.1"/>
    </source>
</evidence>
<keyword evidence="4" id="KW-0547">Nucleotide-binding</keyword>
<evidence type="ECO:0000256" key="4">
    <source>
        <dbReference type="ARBA" id="ARBA00022741"/>
    </source>
</evidence>
<dbReference type="GO" id="GO:0008270">
    <property type="term" value="F:zinc ion binding"/>
    <property type="evidence" value="ECO:0007669"/>
    <property type="project" value="TreeGrafter"/>
</dbReference>
<keyword evidence="7" id="KW-0342">GTP-binding</keyword>
<dbReference type="InterPro" id="IPR004392">
    <property type="entry name" value="Hyd_mat_HypB"/>
</dbReference>
<comment type="similarity">
    <text evidence="1">Belongs to the SIMIBI class G3E GTPase family. HypB/HupM subfamily.</text>
</comment>
<dbReference type="GO" id="GO:0003924">
    <property type="term" value="F:GTPase activity"/>
    <property type="evidence" value="ECO:0007669"/>
    <property type="project" value="InterPro"/>
</dbReference>
<organism evidence="9 10">
    <name type="scientific">Candidatus Chryseopegocella kryptomonas</name>
    <dbReference type="NCBI Taxonomy" id="1633643"/>
    <lineage>
        <taxon>Bacteria</taxon>
        <taxon>Pseudomonadati</taxon>
        <taxon>Candidatus Kryptoniota</taxon>
        <taxon>Candidatus Chryseopegocella</taxon>
    </lineage>
</organism>
<evidence type="ECO:0000259" key="8">
    <source>
        <dbReference type="Pfam" id="PF02492"/>
    </source>
</evidence>
<name>A0A0P1MRE6_9BACT</name>